<accession>K7PBL4</accession>
<proteinExistence type="predicted"/>
<keyword evidence="2" id="KW-1185">Reference proteome</keyword>
<dbReference type="RefSeq" id="YP_007003732.1">
    <property type="nucleotide sequence ID" value="NC_019491.1"/>
</dbReference>
<dbReference type="EMBL" id="JQ815363">
    <property type="protein sequence ID" value="AFJ20366.1"/>
    <property type="molecule type" value="Genomic_DNA"/>
</dbReference>
<protein>
    <submittedName>
        <fullName evidence="1">Protein ORF69</fullName>
    </submittedName>
</protein>
<dbReference type="KEGG" id="vg:14011217"/>
<sequence length="493" mass="55135">MPKQKGAATIMLCVRGGNRLFGAFSEYGTLRAWYLDPGTAEIQAAQFKVTYKAMDRSSIPASALHRLPSSLRTSPRPEEDLYAEFDIPYMGLSFPRYAYGFSLPFARGNLLLMLGKTDSWEFARMLHDWTMVWCPFTVPERTRIMHNMPPEQNAGAVELRDEAGIYVIRASGLSELSKTPCLGCVERSEAIRDYEMASALMAPVTAVLEALCPFWARSWGSGALDSLRDQWCLAEPGVRDKWMIEGLESARSILMETGLPSRPAEALMLATSPLFAEAYRGTLPLTVDDECHMGEGSHVPFRVSQQSQLRLDLYYCAAVHLNSLGVFPRCTYVYTSEGPLVIVGGVANGDPRRKRQGQGRIEASVVGPRRKQGNLPYTLPRGNVLVSAGKLGETLLYAVHTADEPLRCEVPVTQYLRLAFKNNLAHLYGSIRVPFYRPVVHKSWETRTVRDAEDSKEDPRGLVRLDTFFQQELIAVATEVPQSWLLRSTSNWI</sequence>
<name>K7PBL4_9VIRU</name>
<dbReference type="GeneID" id="14011217"/>
<evidence type="ECO:0000313" key="1">
    <source>
        <dbReference type="EMBL" id="AFJ20366.1"/>
    </source>
</evidence>
<reference evidence="1 2" key="1">
    <citation type="journal article" date="2013" name="J. Virol.">
        <title>Comparative genomics of carp herpesviruses.</title>
        <authorList>
            <person name="Davison A.J."/>
            <person name="Kurobe T."/>
            <person name="Gatherer D."/>
            <person name="Cunningham C."/>
            <person name="Korf I."/>
            <person name="Fukuda H."/>
            <person name="Hedrick R.P."/>
            <person name="Waltzek T.B."/>
        </authorList>
    </citation>
    <scope>NUCLEOTIDE SEQUENCE [LARGE SCALE GENOMIC DNA]</scope>
    <source>
        <strain evidence="1">NG-J1</strain>
    </source>
</reference>
<organism evidence="1 2">
    <name type="scientific">Cyprinid herpesvirus 1</name>
    <dbReference type="NCBI Taxonomy" id="317858"/>
    <lineage>
        <taxon>Viruses</taxon>
        <taxon>Duplodnaviria</taxon>
        <taxon>Heunggongvirae</taxon>
        <taxon>Peploviricota</taxon>
        <taxon>Herviviricetes</taxon>
        <taxon>Herpesvirales</taxon>
        <taxon>Alloherpesviridae</taxon>
        <taxon>Cyvirus</taxon>
        <taxon>Cyvirus cyprinidallo1</taxon>
    </lineage>
</organism>
<gene>
    <name evidence="1" type="ORF">CyHV1_ORF69</name>
</gene>
<dbReference type="Proteomes" id="UP000118426">
    <property type="component" value="Segment"/>
</dbReference>
<evidence type="ECO:0000313" key="2">
    <source>
        <dbReference type="Proteomes" id="UP000118426"/>
    </source>
</evidence>